<dbReference type="InterPro" id="IPR027383">
    <property type="entry name" value="Znf_put"/>
</dbReference>
<name>A0ABT7TEN3_9MICO</name>
<feature type="transmembrane region" description="Helical" evidence="7">
    <location>
        <begin position="97"/>
        <end position="117"/>
    </location>
</feature>
<evidence type="ECO:0000256" key="1">
    <source>
        <dbReference type="ARBA" id="ARBA00004167"/>
    </source>
</evidence>
<keyword evidence="4" id="KW-0805">Transcription regulation</keyword>
<keyword evidence="6" id="KW-0804">Transcription</keyword>
<sequence length="251" mass="26329">MSVDPTAHDRYDEWDAAYVLGSLPPDERLEYERHLETCDRCTAAVAELVGLPGLLAKLPADQAVEIAEPDGRRDTRPEGTLAAVAHRVRHRRRRRRVWVAATAGLAVAVAVLGGLAVGTAADRGGTVEAGGAPTTSAPESPAAGDRYTLTGSQGLDVDLAVSGEQWGTRFDWGCSYGGKDWSSDGSVMYDLVVVRKDGSEQTVASWSASGAEARGLSASTDVRRDDIAAVQVRLRGAGGPLASTDLSGRTG</sequence>
<gene>
    <name evidence="9" type="ORF">QUG98_06155</name>
</gene>
<evidence type="ECO:0000256" key="7">
    <source>
        <dbReference type="SAM" id="Phobius"/>
    </source>
</evidence>
<evidence type="ECO:0000313" key="9">
    <source>
        <dbReference type="EMBL" id="MDM7888033.1"/>
    </source>
</evidence>
<evidence type="ECO:0000259" key="8">
    <source>
        <dbReference type="Pfam" id="PF13490"/>
    </source>
</evidence>
<evidence type="ECO:0000256" key="5">
    <source>
        <dbReference type="ARBA" id="ARBA00023136"/>
    </source>
</evidence>
<feature type="domain" description="Putative zinc-finger" evidence="8">
    <location>
        <begin position="17"/>
        <end position="41"/>
    </location>
</feature>
<dbReference type="Pfam" id="PF13490">
    <property type="entry name" value="zf-HC2"/>
    <property type="match status" value="1"/>
</dbReference>
<keyword evidence="2 7" id="KW-0812">Transmembrane</keyword>
<organism evidence="9 10">
    <name type="scientific">Curtobacterium subtropicum</name>
    <dbReference type="NCBI Taxonomy" id="3055138"/>
    <lineage>
        <taxon>Bacteria</taxon>
        <taxon>Bacillati</taxon>
        <taxon>Actinomycetota</taxon>
        <taxon>Actinomycetes</taxon>
        <taxon>Micrococcales</taxon>
        <taxon>Microbacteriaceae</taxon>
        <taxon>Curtobacterium</taxon>
    </lineage>
</organism>
<comment type="caution">
    <text evidence="9">The sequence shown here is derived from an EMBL/GenBank/DDBJ whole genome shotgun (WGS) entry which is preliminary data.</text>
</comment>
<evidence type="ECO:0000256" key="2">
    <source>
        <dbReference type="ARBA" id="ARBA00022692"/>
    </source>
</evidence>
<reference evidence="9 10" key="1">
    <citation type="submission" date="2023-06" db="EMBL/GenBank/DDBJ databases">
        <authorList>
            <person name="Feng G."/>
            <person name="Li J."/>
            <person name="Zhu H."/>
        </authorList>
    </citation>
    <scope>NUCLEOTIDE SEQUENCE [LARGE SCALE GENOMIC DNA]</scope>
    <source>
        <strain evidence="9 10">RHCJP20</strain>
    </source>
</reference>
<comment type="subcellular location">
    <subcellularLocation>
        <location evidence="1">Membrane</location>
        <topology evidence="1">Single-pass membrane protein</topology>
    </subcellularLocation>
</comment>
<dbReference type="InterPro" id="IPR041916">
    <property type="entry name" value="Anti_sigma_zinc_sf"/>
</dbReference>
<protein>
    <submittedName>
        <fullName evidence="9">Zf-HC2 domain-containing protein</fullName>
    </submittedName>
</protein>
<evidence type="ECO:0000313" key="10">
    <source>
        <dbReference type="Proteomes" id="UP001235720"/>
    </source>
</evidence>
<dbReference type="Gene3D" id="1.10.10.1320">
    <property type="entry name" value="Anti-sigma factor, zinc-finger domain"/>
    <property type="match status" value="1"/>
</dbReference>
<evidence type="ECO:0000256" key="6">
    <source>
        <dbReference type="ARBA" id="ARBA00023163"/>
    </source>
</evidence>
<dbReference type="EMBL" id="JAUCMM010000003">
    <property type="protein sequence ID" value="MDM7888033.1"/>
    <property type="molecule type" value="Genomic_DNA"/>
</dbReference>
<dbReference type="PANTHER" id="PTHR37461:SF1">
    <property type="entry name" value="ANTI-SIGMA-K FACTOR RSKA"/>
    <property type="match status" value="1"/>
</dbReference>
<proteinExistence type="predicted"/>
<keyword evidence="5 7" id="KW-0472">Membrane</keyword>
<dbReference type="Proteomes" id="UP001235720">
    <property type="component" value="Unassembled WGS sequence"/>
</dbReference>
<dbReference type="PANTHER" id="PTHR37461">
    <property type="entry name" value="ANTI-SIGMA-K FACTOR RSKA"/>
    <property type="match status" value="1"/>
</dbReference>
<evidence type="ECO:0000256" key="3">
    <source>
        <dbReference type="ARBA" id="ARBA00022989"/>
    </source>
</evidence>
<dbReference type="InterPro" id="IPR051474">
    <property type="entry name" value="Anti-sigma-K/W_factor"/>
</dbReference>
<keyword evidence="10" id="KW-1185">Reference proteome</keyword>
<accession>A0ABT7TEN3</accession>
<evidence type="ECO:0000256" key="4">
    <source>
        <dbReference type="ARBA" id="ARBA00023015"/>
    </source>
</evidence>
<keyword evidence="3 7" id="KW-1133">Transmembrane helix</keyword>
<dbReference type="RefSeq" id="WP_289469733.1">
    <property type="nucleotide sequence ID" value="NZ_JAUCMM010000003.1"/>
</dbReference>